<feature type="domain" description="Alcohol dehydrogenase-like N-terminal" evidence="5">
    <location>
        <begin position="25"/>
        <end position="133"/>
    </location>
</feature>
<evidence type="ECO:0000313" key="6">
    <source>
        <dbReference type="EMBL" id="EYR62755.1"/>
    </source>
</evidence>
<evidence type="ECO:0000256" key="2">
    <source>
        <dbReference type="ARBA" id="ARBA00022723"/>
    </source>
</evidence>
<dbReference type="Gene3D" id="3.90.180.10">
    <property type="entry name" value="Medium-chain alcohol dehydrogenases, catalytic domain"/>
    <property type="match status" value="1"/>
</dbReference>
<dbReference type="Pfam" id="PF08240">
    <property type="entry name" value="ADH_N"/>
    <property type="match status" value="1"/>
</dbReference>
<keyword evidence="3" id="KW-0862">Zinc</keyword>
<evidence type="ECO:0000259" key="5">
    <source>
        <dbReference type="Pfam" id="PF08240"/>
    </source>
</evidence>
<gene>
    <name evidence="6" type="ORF">N866_05500</name>
</gene>
<dbReference type="PANTHER" id="PTHR42813">
    <property type="entry name" value="ZINC-TYPE ALCOHOL DEHYDROGENASE-LIKE"/>
    <property type="match status" value="1"/>
</dbReference>
<dbReference type="GO" id="GO:0046872">
    <property type="term" value="F:metal ion binding"/>
    <property type="evidence" value="ECO:0007669"/>
    <property type="project" value="UniProtKB-KW"/>
</dbReference>
<sequence length="345" mass="35940">MKATLIHGGSDIRVEEVPDPVLSEPTDAVVRVLLSCICGSDLWGYRRPGPRDGGPARIGHEFLGVVEEVGAEVTTVRPGDVVIAPFTWSDGTCPHCLAGVHTSCVHGGIWGNGTDGGQGEAVRVPWADGTLVPAPVTPDDERLPALLTLSDVMGTGHHAALAAGVRPGSHVAVIGDGAVGLCGVLAAHRLGAERIVLLGRHDDRIAIGRRFGATDVVPERGDDAVTRVKELTDGLGIPHVMECVGMQSSWDTAVAIARPGGTVGYVGVPNGLESGLPIRAMFSDNIAVRGGVAPVRAYLPELLADVLDGTIDPSPVFDLELSLDDAPEGYAAMDERRAIKAMLRL</sequence>
<dbReference type="Gene3D" id="3.40.50.720">
    <property type="entry name" value="NAD(P)-binding Rossmann-like Domain"/>
    <property type="match status" value="1"/>
</dbReference>
<keyword evidence="7" id="KW-1185">Reference proteome</keyword>
<dbReference type="InterPro" id="IPR011032">
    <property type="entry name" value="GroES-like_sf"/>
</dbReference>
<protein>
    <submittedName>
        <fullName evidence="6">IMP dehydrogenase</fullName>
    </submittedName>
</protein>
<evidence type="ECO:0000256" key="3">
    <source>
        <dbReference type="ARBA" id="ARBA00022833"/>
    </source>
</evidence>
<name>A0A021VRR8_9CELL</name>
<dbReference type="RefSeq" id="WP_034227272.1">
    <property type="nucleotide sequence ID" value="NZ_AXCW01000175.1"/>
</dbReference>
<dbReference type="PANTHER" id="PTHR42813:SF2">
    <property type="entry name" value="DEHYDROGENASE, ZINC-CONTAINING, PUTATIVE (AFU_ORTHOLOGUE AFUA_2G02810)-RELATED"/>
    <property type="match status" value="1"/>
</dbReference>
<dbReference type="InterPro" id="IPR013154">
    <property type="entry name" value="ADH-like_N"/>
</dbReference>
<dbReference type="EMBL" id="AXCW01000175">
    <property type="protein sequence ID" value="EYR62755.1"/>
    <property type="molecule type" value="Genomic_DNA"/>
</dbReference>
<keyword evidence="2" id="KW-0479">Metal-binding</keyword>
<dbReference type="AlphaFoldDB" id="A0A021VRR8"/>
<proteinExistence type="predicted"/>
<dbReference type="InterPro" id="IPR013149">
    <property type="entry name" value="ADH-like_C"/>
</dbReference>
<dbReference type="Proteomes" id="UP000019753">
    <property type="component" value="Unassembled WGS sequence"/>
</dbReference>
<comment type="cofactor">
    <cofactor evidence="1">
        <name>Zn(2+)</name>
        <dbReference type="ChEBI" id="CHEBI:29105"/>
    </cofactor>
</comment>
<evidence type="ECO:0000256" key="1">
    <source>
        <dbReference type="ARBA" id="ARBA00001947"/>
    </source>
</evidence>
<organism evidence="6 7">
    <name type="scientific">Actinotalea ferrariae CF5-4</name>
    <dbReference type="NCBI Taxonomy" id="948458"/>
    <lineage>
        <taxon>Bacteria</taxon>
        <taxon>Bacillati</taxon>
        <taxon>Actinomycetota</taxon>
        <taxon>Actinomycetes</taxon>
        <taxon>Micrococcales</taxon>
        <taxon>Cellulomonadaceae</taxon>
        <taxon>Actinotalea</taxon>
    </lineage>
</organism>
<accession>A0A021VRR8</accession>
<dbReference type="OrthoDB" id="241504at2"/>
<dbReference type="InterPro" id="IPR036291">
    <property type="entry name" value="NAD(P)-bd_dom_sf"/>
</dbReference>
<dbReference type="CDD" id="cd08287">
    <property type="entry name" value="FDH_like_ADH3"/>
    <property type="match status" value="1"/>
</dbReference>
<dbReference type="Pfam" id="PF00107">
    <property type="entry name" value="ADH_zinc_N"/>
    <property type="match status" value="1"/>
</dbReference>
<evidence type="ECO:0000259" key="4">
    <source>
        <dbReference type="Pfam" id="PF00107"/>
    </source>
</evidence>
<comment type="caution">
    <text evidence="6">The sequence shown here is derived from an EMBL/GenBank/DDBJ whole genome shotgun (WGS) entry which is preliminary data.</text>
</comment>
<reference evidence="6 7" key="1">
    <citation type="submission" date="2014-01" db="EMBL/GenBank/DDBJ databases">
        <title>Actinotalea ferrariae CF5-4.</title>
        <authorList>
            <person name="Chen F."/>
            <person name="Li Y."/>
            <person name="Wang G."/>
        </authorList>
    </citation>
    <scope>NUCLEOTIDE SEQUENCE [LARGE SCALE GENOMIC DNA]</scope>
    <source>
        <strain evidence="6 7">CF5-4</strain>
    </source>
</reference>
<evidence type="ECO:0000313" key="7">
    <source>
        <dbReference type="Proteomes" id="UP000019753"/>
    </source>
</evidence>
<dbReference type="SUPFAM" id="SSF50129">
    <property type="entry name" value="GroES-like"/>
    <property type="match status" value="1"/>
</dbReference>
<dbReference type="SUPFAM" id="SSF51735">
    <property type="entry name" value="NAD(P)-binding Rossmann-fold domains"/>
    <property type="match status" value="1"/>
</dbReference>
<feature type="domain" description="Alcohol dehydrogenase-like C-terminal" evidence="4">
    <location>
        <begin position="178"/>
        <end position="303"/>
    </location>
</feature>